<dbReference type="HOGENOM" id="CLU_2600647_0_0_9"/>
<evidence type="ECO:0000313" key="2">
    <source>
        <dbReference type="Proteomes" id="UP000013785"/>
    </source>
</evidence>
<accession>R3WE04</accession>
<sequence length="79" mass="9231">MKKASYIIVFSLSNGKEIQVTFTTDKKDNPFELYQEVLQEKGDFYRVMDDFGKYHNIHKKSIIDIEITPVKSSINDVQL</sequence>
<dbReference type="EMBL" id="AJAT01000011">
    <property type="protein sequence ID" value="EOL46086.1"/>
    <property type="molecule type" value="Genomic_DNA"/>
</dbReference>
<dbReference type="Proteomes" id="UP000013785">
    <property type="component" value="Unassembled WGS sequence"/>
</dbReference>
<comment type="caution">
    <text evidence="1">The sequence shown here is derived from an EMBL/GenBank/DDBJ whole genome shotgun (WGS) entry which is preliminary data.</text>
</comment>
<dbReference type="AlphaFoldDB" id="R3WE04"/>
<name>R3WE04_9ENTE</name>
<dbReference type="RefSeq" id="WP_010767564.1">
    <property type="nucleotide sequence ID" value="NZ_ASWE01000002.1"/>
</dbReference>
<reference evidence="1 2" key="1">
    <citation type="submission" date="2013-02" db="EMBL/GenBank/DDBJ databases">
        <title>The Genome Sequence of Enterococcus phoeniculicola BAA-412.</title>
        <authorList>
            <consortium name="The Broad Institute Genome Sequencing Platform"/>
            <consortium name="The Broad Institute Genome Sequencing Center for Infectious Disease"/>
            <person name="Earl A.M."/>
            <person name="Gilmore M.S."/>
            <person name="Lebreton F."/>
            <person name="Walker B."/>
            <person name="Young S.K."/>
            <person name="Zeng Q."/>
            <person name="Gargeya S."/>
            <person name="Fitzgerald M."/>
            <person name="Haas B."/>
            <person name="Abouelleil A."/>
            <person name="Alvarado L."/>
            <person name="Arachchi H.M."/>
            <person name="Berlin A.M."/>
            <person name="Chapman S.B."/>
            <person name="Dewar J."/>
            <person name="Goldberg J."/>
            <person name="Griggs A."/>
            <person name="Gujja S."/>
            <person name="Hansen M."/>
            <person name="Howarth C."/>
            <person name="Imamovic A."/>
            <person name="Larimer J."/>
            <person name="McCowan C."/>
            <person name="Murphy C."/>
            <person name="Neiman D."/>
            <person name="Pearson M."/>
            <person name="Priest M."/>
            <person name="Roberts A."/>
            <person name="Saif S."/>
            <person name="Shea T."/>
            <person name="Sisk P."/>
            <person name="Sykes S."/>
            <person name="Wortman J."/>
            <person name="Nusbaum C."/>
            <person name="Birren B."/>
        </authorList>
    </citation>
    <scope>NUCLEOTIDE SEQUENCE [LARGE SCALE GENOMIC DNA]</scope>
    <source>
        <strain evidence="1 2">ATCC BAA-412</strain>
    </source>
</reference>
<keyword evidence="2" id="KW-1185">Reference proteome</keyword>
<proteinExistence type="predicted"/>
<organism evidence="1 2">
    <name type="scientific">Enterococcus phoeniculicola ATCC BAA-412</name>
    <dbReference type="NCBI Taxonomy" id="1158610"/>
    <lineage>
        <taxon>Bacteria</taxon>
        <taxon>Bacillati</taxon>
        <taxon>Bacillota</taxon>
        <taxon>Bacilli</taxon>
        <taxon>Lactobacillales</taxon>
        <taxon>Enterococcaceae</taxon>
        <taxon>Enterococcus</taxon>
    </lineage>
</organism>
<evidence type="ECO:0000313" key="1">
    <source>
        <dbReference type="EMBL" id="EOL46086.1"/>
    </source>
</evidence>
<gene>
    <name evidence="1" type="ORF">UC3_00891</name>
</gene>
<protein>
    <submittedName>
        <fullName evidence="1">Uncharacterized protein</fullName>
    </submittedName>
</protein>
<dbReference type="PATRIC" id="fig|1158610.3.peg.870"/>
<dbReference type="OrthoDB" id="9865855at2"/>